<organism evidence="1 2">
    <name type="scientific">Halomarina oriensis</name>
    <dbReference type="NCBI Taxonomy" id="671145"/>
    <lineage>
        <taxon>Archaea</taxon>
        <taxon>Methanobacteriati</taxon>
        <taxon>Methanobacteriota</taxon>
        <taxon>Stenosarchaea group</taxon>
        <taxon>Halobacteria</taxon>
        <taxon>Halobacteriales</taxon>
        <taxon>Natronomonadaceae</taxon>
        <taxon>Halomarina</taxon>
    </lineage>
</organism>
<accession>A0A6B0GWE4</accession>
<reference evidence="1 2" key="1">
    <citation type="submission" date="2019-12" db="EMBL/GenBank/DDBJ databases">
        <title>Halocatena pleomorpha gen. nov. sp. nov., an extremely halophilic archaeon of family Halobacteriaceae isolated from saltpan soil.</title>
        <authorList>
            <person name="Pal Y."/>
            <person name="Verma A."/>
            <person name="Krishnamurthi S."/>
            <person name="Kumar P."/>
        </authorList>
    </citation>
    <scope>NUCLEOTIDE SEQUENCE [LARGE SCALE GENOMIC DNA]</scope>
    <source>
        <strain evidence="1 2">JCM 16495</strain>
    </source>
</reference>
<evidence type="ECO:0000313" key="2">
    <source>
        <dbReference type="Proteomes" id="UP000451471"/>
    </source>
</evidence>
<sequence>MSFPPPEYHENAETHLENALKALRDESLDSHQREYAVNRAINQTNAALMYLMATKSHHDEGPPL</sequence>
<gene>
    <name evidence="1" type="ORF">GQS65_18575</name>
</gene>
<keyword evidence="2" id="KW-1185">Reference proteome</keyword>
<proteinExistence type="predicted"/>
<dbReference type="AlphaFoldDB" id="A0A6B0GWE4"/>
<comment type="caution">
    <text evidence="1">The sequence shown here is derived from an EMBL/GenBank/DDBJ whole genome shotgun (WGS) entry which is preliminary data.</text>
</comment>
<dbReference type="EMBL" id="WSZK01000036">
    <property type="protein sequence ID" value="MWG36465.1"/>
    <property type="molecule type" value="Genomic_DNA"/>
</dbReference>
<evidence type="ECO:0000313" key="1">
    <source>
        <dbReference type="EMBL" id="MWG36465.1"/>
    </source>
</evidence>
<protein>
    <submittedName>
        <fullName evidence="1">Uncharacterized protein</fullName>
    </submittedName>
</protein>
<name>A0A6B0GWE4_9EURY</name>
<dbReference type="RefSeq" id="WP_158206121.1">
    <property type="nucleotide sequence ID" value="NZ_WSZK01000036.1"/>
</dbReference>
<dbReference type="Proteomes" id="UP000451471">
    <property type="component" value="Unassembled WGS sequence"/>
</dbReference>